<protein>
    <submittedName>
        <fullName evidence="2">YraN family protein</fullName>
    </submittedName>
</protein>
<organism evidence="2 3">
    <name type="scientific">Candidatus Naiadarchaeum limnaeum</name>
    <dbReference type="NCBI Taxonomy" id="2756139"/>
    <lineage>
        <taxon>Archaea</taxon>
        <taxon>Candidatus Undinarchaeota</taxon>
        <taxon>Candidatus Undinarchaeia</taxon>
        <taxon>Candidatus Naiadarchaeales</taxon>
        <taxon>Candidatus Naiadarchaeaceae</taxon>
        <taxon>Candidatus Naiadarchaeum</taxon>
    </lineage>
</organism>
<dbReference type="AlphaFoldDB" id="A0A832UNE2"/>
<dbReference type="InterPro" id="IPR011856">
    <property type="entry name" value="tRNA_endonuc-like_dom_sf"/>
</dbReference>
<sequence length="154" mass="18390">MDLQELQNLIASGKDIEEILKEHAWQEFEQIVARILEEHGFEVQRNMRFTLNKKRHEVDIIAARFNEILCIDCKKWNMRPGKTTALKKAAQDQTARAKNYKKFKKLKKKAIYPLIVTFLEENIVFADKIPIVPIWRLNEFMLEFPEYQKELKKI</sequence>
<dbReference type="GO" id="GO:0003677">
    <property type="term" value="F:DNA binding"/>
    <property type="evidence" value="ECO:0007669"/>
    <property type="project" value="InterPro"/>
</dbReference>
<dbReference type="GO" id="GO:0009307">
    <property type="term" value="P:DNA restriction-modification system"/>
    <property type="evidence" value="ECO:0007669"/>
    <property type="project" value="InterPro"/>
</dbReference>
<evidence type="ECO:0000313" key="3">
    <source>
        <dbReference type="Proteomes" id="UP000646946"/>
    </source>
</evidence>
<dbReference type="Proteomes" id="UP000646946">
    <property type="component" value="Unassembled WGS sequence"/>
</dbReference>
<dbReference type="InterPro" id="IPR011335">
    <property type="entry name" value="Restrct_endonuc-II-like"/>
</dbReference>
<dbReference type="SUPFAM" id="SSF52980">
    <property type="entry name" value="Restriction endonuclease-like"/>
    <property type="match status" value="1"/>
</dbReference>
<proteinExistence type="predicted"/>
<name>A0A832UNE2_9ARCH</name>
<evidence type="ECO:0000313" key="2">
    <source>
        <dbReference type="EMBL" id="HIK00374.1"/>
    </source>
</evidence>
<feature type="domain" description="Restriction endonuclease type IV Mrr" evidence="1">
    <location>
        <begin position="21"/>
        <end position="81"/>
    </location>
</feature>
<comment type="caution">
    <text evidence="2">The sequence shown here is derived from an EMBL/GenBank/DDBJ whole genome shotgun (WGS) entry which is preliminary data.</text>
</comment>
<dbReference type="EMBL" id="DVAB01000023">
    <property type="protein sequence ID" value="HIK00374.1"/>
    <property type="molecule type" value="Genomic_DNA"/>
</dbReference>
<evidence type="ECO:0000259" key="1">
    <source>
        <dbReference type="Pfam" id="PF04471"/>
    </source>
</evidence>
<gene>
    <name evidence="2" type="ORF">H1016_02420</name>
</gene>
<keyword evidence="3" id="KW-1185">Reference proteome</keyword>
<accession>A0A832UNE2</accession>
<dbReference type="GO" id="GO:0004519">
    <property type="term" value="F:endonuclease activity"/>
    <property type="evidence" value="ECO:0007669"/>
    <property type="project" value="InterPro"/>
</dbReference>
<dbReference type="Gene3D" id="3.40.1350.10">
    <property type="match status" value="1"/>
</dbReference>
<reference evidence="2 3" key="1">
    <citation type="journal article" name="Nat. Commun.">
        <title>Undinarchaeota illuminate DPANN phylogeny and the impact of gene transfer on archaeal evolution.</title>
        <authorList>
            <person name="Dombrowski N."/>
            <person name="Williams T.A."/>
            <person name="Sun J."/>
            <person name="Woodcroft B.J."/>
            <person name="Lee J.H."/>
            <person name="Minh B.Q."/>
            <person name="Rinke C."/>
            <person name="Spang A."/>
        </authorList>
    </citation>
    <scope>NUCLEOTIDE SEQUENCE [LARGE SCALE GENOMIC DNA]</scope>
    <source>
        <strain evidence="2">MAG_bin1129</strain>
    </source>
</reference>
<dbReference type="Pfam" id="PF04471">
    <property type="entry name" value="Mrr_cat"/>
    <property type="match status" value="1"/>
</dbReference>
<dbReference type="InterPro" id="IPR007560">
    <property type="entry name" value="Restrct_endonuc_IV_Mrr"/>
</dbReference>